<keyword evidence="4" id="KW-1003">Cell membrane</keyword>
<dbReference type="EMBL" id="JACOQK010000001">
    <property type="protein sequence ID" value="MBC5786503.1"/>
    <property type="molecule type" value="Genomic_DNA"/>
</dbReference>
<dbReference type="SMART" id="SM00388">
    <property type="entry name" value="HisKA"/>
    <property type="match status" value="1"/>
</dbReference>
<keyword evidence="13 14" id="KW-0472">Membrane</keyword>
<evidence type="ECO:0000256" key="6">
    <source>
        <dbReference type="ARBA" id="ARBA00022679"/>
    </source>
</evidence>
<comment type="catalytic activity">
    <reaction evidence="1">
        <text>ATP + protein L-histidine = ADP + protein N-phospho-L-histidine.</text>
        <dbReference type="EC" id="2.7.13.3"/>
    </reaction>
</comment>
<dbReference type="CDD" id="cd00082">
    <property type="entry name" value="HisKA"/>
    <property type="match status" value="1"/>
</dbReference>
<dbReference type="PANTHER" id="PTHR45528:SF1">
    <property type="entry name" value="SENSOR HISTIDINE KINASE CPXA"/>
    <property type="match status" value="1"/>
</dbReference>
<evidence type="ECO:0000256" key="12">
    <source>
        <dbReference type="ARBA" id="ARBA00023012"/>
    </source>
</evidence>
<dbReference type="Proteomes" id="UP000649151">
    <property type="component" value="Unassembled WGS sequence"/>
</dbReference>
<dbReference type="SUPFAM" id="SSF47384">
    <property type="entry name" value="Homodimeric domain of signal transducing histidine kinase"/>
    <property type="match status" value="1"/>
</dbReference>
<feature type="transmembrane region" description="Helical" evidence="14">
    <location>
        <begin position="399"/>
        <end position="418"/>
    </location>
</feature>
<evidence type="ECO:0000256" key="10">
    <source>
        <dbReference type="ARBA" id="ARBA00022840"/>
    </source>
</evidence>
<keyword evidence="9 16" id="KW-0418">Kinase</keyword>
<feature type="transmembrane region" description="Helical" evidence="14">
    <location>
        <begin position="265"/>
        <end position="288"/>
    </location>
</feature>
<keyword evidence="7 14" id="KW-0812">Transmembrane</keyword>
<dbReference type="PROSITE" id="PS50109">
    <property type="entry name" value="HIS_KIN"/>
    <property type="match status" value="1"/>
</dbReference>
<evidence type="ECO:0000313" key="17">
    <source>
        <dbReference type="Proteomes" id="UP000649151"/>
    </source>
</evidence>
<keyword evidence="6" id="KW-0808">Transferase</keyword>
<comment type="caution">
    <text evidence="16">The sequence shown here is derived from an EMBL/GenBank/DDBJ whole genome shotgun (WGS) entry which is preliminary data.</text>
</comment>
<evidence type="ECO:0000256" key="1">
    <source>
        <dbReference type="ARBA" id="ARBA00000085"/>
    </source>
</evidence>
<feature type="transmembrane region" description="Helical" evidence="14">
    <location>
        <begin position="424"/>
        <end position="442"/>
    </location>
</feature>
<keyword evidence="12" id="KW-0902">Two-component regulatory system</keyword>
<dbReference type="Gene3D" id="1.10.287.130">
    <property type="match status" value="1"/>
</dbReference>
<evidence type="ECO:0000313" key="16">
    <source>
        <dbReference type="EMBL" id="MBC5786503.1"/>
    </source>
</evidence>
<dbReference type="InterPro" id="IPR003661">
    <property type="entry name" value="HisK_dim/P_dom"/>
</dbReference>
<dbReference type="Pfam" id="PF02518">
    <property type="entry name" value="HATPase_c"/>
    <property type="match status" value="1"/>
</dbReference>
<dbReference type="PROSITE" id="PS51257">
    <property type="entry name" value="PROKAR_LIPOPROTEIN"/>
    <property type="match status" value="1"/>
</dbReference>
<dbReference type="RefSeq" id="WP_186995819.1">
    <property type="nucleotide sequence ID" value="NZ_JACOQK010000001.1"/>
</dbReference>
<name>A0ABR7IMZ1_9CLOT</name>
<feature type="domain" description="Histidine kinase" evidence="15">
    <location>
        <begin position="513"/>
        <end position="726"/>
    </location>
</feature>
<evidence type="ECO:0000256" key="3">
    <source>
        <dbReference type="ARBA" id="ARBA00012438"/>
    </source>
</evidence>
<dbReference type="InterPro" id="IPR036097">
    <property type="entry name" value="HisK_dim/P_sf"/>
</dbReference>
<dbReference type="InterPro" id="IPR003594">
    <property type="entry name" value="HATPase_dom"/>
</dbReference>
<gene>
    <name evidence="16" type="ORF">H8Z77_00465</name>
</gene>
<accession>A0ABR7IMZ1</accession>
<evidence type="ECO:0000256" key="9">
    <source>
        <dbReference type="ARBA" id="ARBA00022777"/>
    </source>
</evidence>
<sequence length="757" mass="87498">MKKKRQYLWITVVSVLFLVITGCLGGWMASMYSYARVQEAMSHVIRSTNIDRQENYQEYFESPTSELQESVVTSFLGSKLMDSYIPELDTNGSYQKAIELYQQAENQLLENNVEYFGNYNGYSRSTNSFQDFDSFQMYTSENVSALSWASNGSYQDLEVHYFEMDNYYFTYYLQENQIEVYPNGYQEILNELSELSNILANEQQYEANGMLDAINMILLYQQNPAQYSFGFSISTLNTTPMYTTACQNLMNDVQVSREDQFILMFWGYLLAAVLLICVTLIFNLTGLLRKVYRGLAKLMKHIFLEFKLLFWGATVIAVSCFFIVLFEVYYDTGITTYDFLFHIFITFLPAAITLLLLSALISDLYYNHNNVICNNIINRILKSYRKFARKKPYQKQMHMRIFINMLIWGIAILFNVIGLFTRSAFLYFVSIVALIVSSVYLGNKLSQIAHDMDVVSDKIEQISMGNLTNELSVLPSSELSSVITNLDHLQENIDEEVKNRMKSERMKVELITNVSHDLKTPLTSMVNYINLLEKEELQPEFANDYVKILRNKIDRLKTMTEDLFDVAKANSGNMEVRKEVIELGELLEQTMGENQKEIDASQLDFRIQTSGKVYIEADGAKMYRIFSNIINNTVKYAMHGTRVYIHIFEQDNIATFIVKNVANYEMNFDPEEIYGRFKRGDESRSIEGSGLGLSIVKSFVGLQGGDFHVEIDGDLFKAIVRFPAYHPHKQPETQVAINNMEQKSVYPFEQQPPFYNS</sequence>
<reference evidence="16 17" key="1">
    <citation type="submission" date="2020-08" db="EMBL/GenBank/DDBJ databases">
        <title>Genome public.</title>
        <authorList>
            <person name="Liu C."/>
            <person name="Sun Q."/>
        </authorList>
    </citation>
    <scope>NUCLEOTIDE SEQUENCE [LARGE SCALE GENOMIC DNA]</scope>
    <source>
        <strain evidence="16 17">NSJ-27</strain>
    </source>
</reference>
<dbReference type="Pfam" id="PF00512">
    <property type="entry name" value="HisKA"/>
    <property type="match status" value="1"/>
</dbReference>
<feature type="transmembrane region" description="Helical" evidence="14">
    <location>
        <begin position="308"/>
        <end position="329"/>
    </location>
</feature>
<evidence type="ECO:0000259" key="15">
    <source>
        <dbReference type="PROSITE" id="PS50109"/>
    </source>
</evidence>
<dbReference type="Gene3D" id="3.30.565.10">
    <property type="entry name" value="Histidine kinase-like ATPase, C-terminal domain"/>
    <property type="match status" value="1"/>
</dbReference>
<keyword evidence="11 14" id="KW-1133">Transmembrane helix</keyword>
<feature type="transmembrane region" description="Helical" evidence="14">
    <location>
        <begin position="7"/>
        <end position="29"/>
    </location>
</feature>
<organism evidence="16 17">
    <name type="scientific">Clostridium facile</name>
    <dbReference type="NCBI Taxonomy" id="2763035"/>
    <lineage>
        <taxon>Bacteria</taxon>
        <taxon>Bacillati</taxon>
        <taxon>Bacillota</taxon>
        <taxon>Clostridia</taxon>
        <taxon>Eubacteriales</taxon>
        <taxon>Clostridiaceae</taxon>
        <taxon>Clostridium</taxon>
    </lineage>
</organism>
<dbReference type="EC" id="2.7.13.3" evidence="3"/>
<dbReference type="InterPro" id="IPR036890">
    <property type="entry name" value="HATPase_C_sf"/>
</dbReference>
<evidence type="ECO:0000256" key="14">
    <source>
        <dbReference type="SAM" id="Phobius"/>
    </source>
</evidence>
<evidence type="ECO:0000256" key="5">
    <source>
        <dbReference type="ARBA" id="ARBA00022553"/>
    </source>
</evidence>
<evidence type="ECO:0000256" key="7">
    <source>
        <dbReference type="ARBA" id="ARBA00022692"/>
    </source>
</evidence>
<dbReference type="SMART" id="SM00387">
    <property type="entry name" value="HATPase_c"/>
    <property type="match status" value="1"/>
</dbReference>
<dbReference type="PANTHER" id="PTHR45528">
    <property type="entry name" value="SENSOR HISTIDINE KINASE CPXA"/>
    <property type="match status" value="1"/>
</dbReference>
<dbReference type="InterPro" id="IPR005467">
    <property type="entry name" value="His_kinase_dom"/>
</dbReference>
<evidence type="ECO:0000256" key="2">
    <source>
        <dbReference type="ARBA" id="ARBA00004651"/>
    </source>
</evidence>
<evidence type="ECO:0000256" key="13">
    <source>
        <dbReference type="ARBA" id="ARBA00023136"/>
    </source>
</evidence>
<dbReference type="InterPro" id="IPR050398">
    <property type="entry name" value="HssS/ArlS-like"/>
</dbReference>
<feature type="transmembrane region" description="Helical" evidence="14">
    <location>
        <begin position="341"/>
        <end position="361"/>
    </location>
</feature>
<comment type="subcellular location">
    <subcellularLocation>
        <location evidence="2">Cell membrane</location>
        <topology evidence="2">Multi-pass membrane protein</topology>
    </subcellularLocation>
</comment>
<keyword evidence="8" id="KW-0547">Nucleotide-binding</keyword>
<evidence type="ECO:0000256" key="4">
    <source>
        <dbReference type="ARBA" id="ARBA00022475"/>
    </source>
</evidence>
<evidence type="ECO:0000256" key="8">
    <source>
        <dbReference type="ARBA" id="ARBA00022741"/>
    </source>
</evidence>
<protein>
    <recommendedName>
        <fullName evidence="3">histidine kinase</fullName>
        <ecNumber evidence="3">2.7.13.3</ecNumber>
    </recommendedName>
</protein>
<dbReference type="GO" id="GO:0016301">
    <property type="term" value="F:kinase activity"/>
    <property type="evidence" value="ECO:0007669"/>
    <property type="project" value="UniProtKB-KW"/>
</dbReference>
<keyword evidence="10" id="KW-0067">ATP-binding</keyword>
<keyword evidence="5" id="KW-0597">Phosphoprotein</keyword>
<dbReference type="SUPFAM" id="SSF55874">
    <property type="entry name" value="ATPase domain of HSP90 chaperone/DNA topoisomerase II/histidine kinase"/>
    <property type="match status" value="1"/>
</dbReference>
<keyword evidence="17" id="KW-1185">Reference proteome</keyword>
<evidence type="ECO:0000256" key="11">
    <source>
        <dbReference type="ARBA" id="ARBA00022989"/>
    </source>
</evidence>
<proteinExistence type="predicted"/>